<reference evidence="2" key="1">
    <citation type="submission" date="2023-04" db="EMBL/GenBank/DDBJ databases">
        <title>Ambrosiozyma monospora NBRC 1965.</title>
        <authorList>
            <person name="Ichikawa N."/>
            <person name="Sato H."/>
            <person name="Tonouchi N."/>
        </authorList>
    </citation>
    <scope>NUCLEOTIDE SEQUENCE</scope>
    <source>
        <strain evidence="2">NBRC 1965</strain>
    </source>
</reference>
<organism evidence="2 3">
    <name type="scientific">Ambrosiozyma monospora</name>
    <name type="common">Yeast</name>
    <name type="synonym">Endomycopsis monosporus</name>
    <dbReference type="NCBI Taxonomy" id="43982"/>
    <lineage>
        <taxon>Eukaryota</taxon>
        <taxon>Fungi</taxon>
        <taxon>Dikarya</taxon>
        <taxon>Ascomycota</taxon>
        <taxon>Saccharomycotina</taxon>
        <taxon>Pichiomycetes</taxon>
        <taxon>Pichiales</taxon>
        <taxon>Pichiaceae</taxon>
        <taxon>Ambrosiozyma</taxon>
    </lineage>
</organism>
<dbReference type="OrthoDB" id="10387739at2759"/>
<evidence type="ECO:0000313" key="3">
    <source>
        <dbReference type="Proteomes" id="UP001165063"/>
    </source>
</evidence>
<accession>A0A9W7DFS2</accession>
<sequence>MAQPSLPKIPSSSLRKTVAKTAPMMTDKAPSGVTKIGGAKVYAAKLAISPTAIRKVPKIHIGFFKYENDSPCDPSLIKPFLVSTNDEPIAKEDEIANANPMYLSSMLCRDV</sequence>
<name>A0A9W7DFS2_AMBMO</name>
<comment type="caution">
    <text evidence="2">The sequence shown here is derived from an EMBL/GenBank/DDBJ whole genome shotgun (WGS) entry which is preliminary data.</text>
</comment>
<protein>
    <submittedName>
        <fullName evidence="2">Unnamed protein product</fullName>
    </submittedName>
</protein>
<proteinExistence type="predicted"/>
<dbReference type="AlphaFoldDB" id="A0A9W7DFS2"/>
<gene>
    <name evidence="2" type="ORF">Amon01_000344100</name>
</gene>
<keyword evidence="3" id="KW-1185">Reference proteome</keyword>
<evidence type="ECO:0000256" key="1">
    <source>
        <dbReference type="SAM" id="MobiDB-lite"/>
    </source>
</evidence>
<evidence type="ECO:0000313" key="2">
    <source>
        <dbReference type="EMBL" id="GMG27457.1"/>
    </source>
</evidence>
<dbReference type="Proteomes" id="UP001165063">
    <property type="component" value="Unassembled WGS sequence"/>
</dbReference>
<dbReference type="EMBL" id="BSXU01001439">
    <property type="protein sequence ID" value="GMG27457.1"/>
    <property type="molecule type" value="Genomic_DNA"/>
</dbReference>
<feature type="region of interest" description="Disordered" evidence="1">
    <location>
        <begin position="1"/>
        <end position="23"/>
    </location>
</feature>